<name>X1AF43_9ZZZZ</name>
<accession>X1AF43</accession>
<proteinExistence type="predicted"/>
<dbReference type="AlphaFoldDB" id="X1AF43"/>
<comment type="caution">
    <text evidence="1">The sequence shown here is derived from an EMBL/GenBank/DDBJ whole genome shotgun (WGS) entry which is preliminary data.</text>
</comment>
<evidence type="ECO:0000313" key="1">
    <source>
        <dbReference type="EMBL" id="GAG71343.1"/>
    </source>
</evidence>
<organism evidence="1">
    <name type="scientific">marine sediment metagenome</name>
    <dbReference type="NCBI Taxonomy" id="412755"/>
    <lineage>
        <taxon>unclassified sequences</taxon>
        <taxon>metagenomes</taxon>
        <taxon>ecological metagenomes</taxon>
    </lineage>
</organism>
<dbReference type="EMBL" id="BART01004481">
    <property type="protein sequence ID" value="GAG71343.1"/>
    <property type="molecule type" value="Genomic_DNA"/>
</dbReference>
<sequence>MVDVKSQIEDYLGLLNMKHTWNAKERVFELVFSERKDNKTATPDDANTFQYTIYVKPGSKWIQIYTEVYKVASIPDKKRADVLLELLLANRKYAEVCFDYNKSKGFIGSSQEMMVQGLNFDGFREEFLAVPWAVKKFWIEIAPKFGLK</sequence>
<gene>
    <name evidence="1" type="ORF">S01H4_11209</name>
</gene>
<protein>
    <submittedName>
        <fullName evidence="1">Uncharacterized protein</fullName>
    </submittedName>
</protein>
<reference evidence="1" key="1">
    <citation type="journal article" date="2014" name="Front. Microbiol.">
        <title>High frequency of phylogenetically diverse reductive dehalogenase-homologous genes in deep subseafloor sedimentary metagenomes.</title>
        <authorList>
            <person name="Kawai M."/>
            <person name="Futagami T."/>
            <person name="Toyoda A."/>
            <person name="Takaki Y."/>
            <person name="Nishi S."/>
            <person name="Hori S."/>
            <person name="Arai W."/>
            <person name="Tsubouchi T."/>
            <person name="Morono Y."/>
            <person name="Uchiyama I."/>
            <person name="Ito T."/>
            <person name="Fujiyama A."/>
            <person name="Inagaki F."/>
            <person name="Takami H."/>
        </authorList>
    </citation>
    <scope>NUCLEOTIDE SEQUENCE</scope>
    <source>
        <strain evidence="1">Expedition CK06-06</strain>
    </source>
</reference>